<dbReference type="Proteomes" id="UP000000314">
    <property type="component" value="Chromosome 1"/>
</dbReference>
<keyword evidence="5 11" id="KW-0963">Cytoplasm</keyword>
<proteinExistence type="inferred from homology"/>
<dbReference type="GeneID" id="8197552"/>
<dbReference type="InParanoid" id="C4QVX0"/>
<evidence type="ECO:0000313" key="15">
    <source>
        <dbReference type="Proteomes" id="UP000000314"/>
    </source>
</evidence>
<dbReference type="CDD" id="cd14830">
    <property type="entry name" value="Delta_COP_N"/>
    <property type="match status" value="1"/>
</dbReference>
<dbReference type="EMBL" id="FN392319">
    <property type="protein sequence ID" value="CAY67393.1"/>
    <property type="molecule type" value="Genomic_DNA"/>
</dbReference>
<dbReference type="SUPFAM" id="SSF64356">
    <property type="entry name" value="SNARE-like"/>
    <property type="match status" value="1"/>
</dbReference>
<dbReference type="eggNOG" id="KOG2635">
    <property type="taxonomic scope" value="Eukaryota"/>
</dbReference>
<evidence type="ECO:0000256" key="3">
    <source>
        <dbReference type="ARBA" id="ARBA00011775"/>
    </source>
</evidence>
<feature type="compositionally biased region" description="Basic and acidic residues" evidence="12">
    <location>
        <begin position="273"/>
        <end position="297"/>
    </location>
</feature>
<feature type="domain" description="MHD" evidence="13">
    <location>
        <begin position="457"/>
        <end position="704"/>
    </location>
</feature>
<accession>C4QVX0</accession>
<dbReference type="RefSeq" id="XP_002489674.1">
    <property type="nucleotide sequence ID" value="XM_002489629.1"/>
</dbReference>
<dbReference type="STRING" id="644223.C4QVX0"/>
<sequence>MVELSTPVDNSAIEGLQVQFLSVSYFNFLACCLIILFSNDLPPNHRAKKRYIAYDLVTTSKSLTHPFVSLVLPILPIPSVVLKEVSSPDYSDTSTFQNCRALTNIFLSYNQFVRDSMAVLASSITTRDGKTIISRQFKDLSKDRITALLAEFPSLLSENSKYQHTSIEYEGVRFIYQPLENVYVVLITNRQSNVLQDIDTLHILSQSLSALLRSVEEKEVLDNCFEIISAFDEVINLGYKENLSLNQVRAFLEMDSHEEKIQEIIERNKELEAAEERKRRAKEIQRKELARRNREDYANMIPQQHSSAFDQQPQQPIYSNFEAPSAPSEYESYNPTTPSTRSAPPRGKGLKLGKKSGSSEAQQPLLVPQRHLESQFNSHQQQTPLQQNHPHQQPQRYQQSPPQQAHRSPVPESVSSIPPAHNVVSPHTGQNVQRQIPHEASTTRSPVSRPQVGKPINNGIMVTIIEKVSGKVNRDGTVLSSELKGDLQLRINESSLAHGVIHLGLAKQPNTQFKTHPNVDKNLFNAESKIGLKDPRKSFPANDQSLGVLRWRSVGSGLLPLNVSSWINSNDDGSVSVTIEYEVNEKLAFNEYSIDDAELVIPLSGLSFSIDNPENVSVDNKGDSTSVFLTRLNEHPSGSFEFEVSNVDEENVFPIHVNIDLQNNFDNLSDVKVNSINSLDLETLNEELPYDLYYNLATESFTIE</sequence>
<evidence type="ECO:0000256" key="2">
    <source>
        <dbReference type="ARBA" id="ARBA00010516"/>
    </source>
</evidence>
<evidence type="ECO:0000256" key="6">
    <source>
        <dbReference type="ARBA" id="ARBA00022892"/>
    </source>
</evidence>
<keyword evidence="4 11" id="KW-0813">Transport</keyword>
<keyword evidence="10" id="KW-0968">Cytoplasmic vesicle</keyword>
<dbReference type="KEGG" id="ppa:PAS_chr1-1_0035"/>
<organism evidence="14 15">
    <name type="scientific">Komagataella phaffii (strain GS115 / ATCC 20864)</name>
    <name type="common">Yeast</name>
    <name type="synonym">Pichia pastoris</name>
    <dbReference type="NCBI Taxonomy" id="644223"/>
    <lineage>
        <taxon>Eukaryota</taxon>
        <taxon>Fungi</taxon>
        <taxon>Dikarya</taxon>
        <taxon>Ascomycota</taxon>
        <taxon>Saccharomycotina</taxon>
        <taxon>Pichiomycetes</taxon>
        <taxon>Pichiales</taxon>
        <taxon>Pichiaceae</taxon>
        <taxon>Komagataella</taxon>
    </lineage>
</organism>
<dbReference type="InterPro" id="IPR022775">
    <property type="entry name" value="AP_mu_sigma_su"/>
</dbReference>
<evidence type="ECO:0000256" key="10">
    <source>
        <dbReference type="ARBA" id="ARBA00023329"/>
    </source>
</evidence>
<dbReference type="InterPro" id="IPR011012">
    <property type="entry name" value="Longin-like_dom_sf"/>
</dbReference>
<dbReference type="GO" id="GO:0030126">
    <property type="term" value="C:COPI vesicle coat"/>
    <property type="evidence" value="ECO:0007669"/>
    <property type="project" value="UniProtKB-UniRule"/>
</dbReference>
<feature type="compositionally biased region" description="Low complexity" evidence="12">
    <location>
        <begin position="335"/>
        <end position="347"/>
    </location>
</feature>
<dbReference type="GO" id="GO:0006890">
    <property type="term" value="P:retrograde vesicle-mediated transport, Golgi to endoplasmic reticulum"/>
    <property type="evidence" value="ECO:0007669"/>
    <property type="project" value="UniProtKB-UniRule"/>
</dbReference>
<evidence type="ECO:0000256" key="11">
    <source>
        <dbReference type="RuleBase" id="RU366052"/>
    </source>
</evidence>
<comment type="function">
    <text evidence="11">The coatomer is a cytosolic protein complex that binds to dilysine motifs and reversibly associates with Golgi non-clathrin-coated vesicles, which further mediate biosynthetic protein transport from the ER, via the Golgi up to the trans Golgi network.</text>
</comment>
<keyword evidence="15" id="KW-1185">Reference proteome</keyword>
<dbReference type="GO" id="GO:0000139">
    <property type="term" value="C:Golgi membrane"/>
    <property type="evidence" value="ECO:0007669"/>
    <property type="project" value="UniProtKB-SubCell"/>
</dbReference>
<dbReference type="OrthoDB" id="10266042at2759"/>
<feature type="compositionally biased region" description="Polar residues" evidence="12">
    <location>
        <begin position="425"/>
        <end position="448"/>
    </location>
</feature>
<evidence type="ECO:0000313" key="14">
    <source>
        <dbReference type="EMBL" id="CAY67393.1"/>
    </source>
</evidence>
<dbReference type="PANTHER" id="PTHR10121">
    <property type="entry name" value="COATOMER SUBUNIT DELTA"/>
    <property type="match status" value="1"/>
</dbReference>
<protein>
    <recommendedName>
        <fullName evidence="11">Coatomer subunit delta</fullName>
    </recommendedName>
</protein>
<dbReference type="AlphaFoldDB" id="C4QVX0"/>
<feature type="region of interest" description="Disordered" evidence="12">
    <location>
        <begin position="273"/>
        <end position="454"/>
    </location>
</feature>
<dbReference type="PROSITE" id="PS51072">
    <property type="entry name" value="MHD"/>
    <property type="match status" value="1"/>
</dbReference>
<evidence type="ECO:0000256" key="5">
    <source>
        <dbReference type="ARBA" id="ARBA00022490"/>
    </source>
</evidence>
<feature type="compositionally biased region" description="Low complexity" evidence="12">
    <location>
        <begin position="379"/>
        <end position="419"/>
    </location>
</feature>
<dbReference type="InterPro" id="IPR027059">
    <property type="entry name" value="Coatomer_dsu"/>
</dbReference>
<comment type="subunit">
    <text evidence="3 11">Oligomeric complex that consists of at least the alpha, beta, beta', gamma, delta, epsilon and zeta subunits.</text>
</comment>
<dbReference type="Pfam" id="PF00928">
    <property type="entry name" value="Adap_comp_sub"/>
    <property type="match status" value="1"/>
</dbReference>
<keyword evidence="6 11" id="KW-0931">ER-Golgi transport</keyword>
<evidence type="ECO:0000256" key="8">
    <source>
        <dbReference type="ARBA" id="ARBA00023034"/>
    </source>
</evidence>
<dbReference type="PANTHER" id="PTHR10121:SF0">
    <property type="entry name" value="COATOMER SUBUNIT DELTA"/>
    <property type="match status" value="1"/>
</dbReference>
<comment type="subcellular location">
    <subcellularLocation>
        <location evidence="11">Cytoplasm</location>
    </subcellularLocation>
    <subcellularLocation>
        <location evidence="1 11">Golgi apparatus membrane</location>
        <topology evidence="1 11">Peripheral membrane protein</topology>
        <orientation evidence="1 11">Cytoplasmic side</orientation>
    </subcellularLocation>
    <subcellularLocation>
        <location evidence="11">Cytoplasmic vesicle</location>
        <location evidence="11">COPI-coated vesicle membrane</location>
        <topology evidence="11">Peripheral membrane protein</topology>
        <orientation evidence="11">Cytoplasmic side</orientation>
    </subcellularLocation>
</comment>
<dbReference type="SUPFAM" id="SSF49447">
    <property type="entry name" value="Second domain of Mu2 adaptin subunit (ap50) of ap2 adaptor"/>
    <property type="match status" value="1"/>
</dbReference>
<dbReference type="InterPro" id="IPR028565">
    <property type="entry name" value="MHD"/>
</dbReference>
<name>C4QVX0_KOMPG</name>
<keyword evidence="7 11" id="KW-0653">Protein transport</keyword>
<dbReference type="FunCoup" id="C4QVX0">
    <property type="interactions" value="1174"/>
</dbReference>
<dbReference type="Pfam" id="PF01217">
    <property type="entry name" value="Clat_adaptor_s"/>
    <property type="match status" value="1"/>
</dbReference>
<dbReference type="FunFam" id="3.30.450.60:FF:000003">
    <property type="entry name" value="Coatomer subunit delta"/>
    <property type="match status" value="1"/>
</dbReference>
<feature type="compositionally biased region" description="Polar residues" evidence="12">
    <location>
        <begin position="301"/>
        <end position="318"/>
    </location>
</feature>
<keyword evidence="8 11" id="KW-0333">Golgi apparatus</keyword>
<dbReference type="HOGENOM" id="CLU_019988_3_0_1"/>
<evidence type="ECO:0000259" key="13">
    <source>
        <dbReference type="PROSITE" id="PS51072"/>
    </source>
</evidence>
<dbReference type="GO" id="GO:0051645">
    <property type="term" value="P:Golgi localization"/>
    <property type="evidence" value="ECO:0007669"/>
    <property type="project" value="TreeGrafter"/>
</dbReference>
<evidence type="ECO:0000256" key="7">
    <source>
        <dbReference type="ARBA" id="ARBA00022927"/>
    </source>
</evidence>
<dbReference type="OMA" id="CEDNETT"/>
<dbReference type="GO" id="GO:0006888">
    <property type="term" value="P:endoplasmic reticulum to Golgi vesicle-mediated transport"/>
    <property type="evidence" value="ECO:0007669"/>
    <property type="project" value="TreeGrafter"/>
</dbReference>
<evidence type="ECO:0000256" key="1">
    <source>
        <dbReference type="ARBA" id="ARBA00004255"/>
    </source>
</evidence>
<dbReference type="GO" id="GO:0015031">
    <property type="term" value="P:protein transport"/>
    <property type="evidence" value="ECO:0007669"/>
    <property type="project" value="UniProtKB-KW"/>
</dbReference>
<comment type="similarity">
    <text evidence="2 11">Belongs to the adaptor complexes medium subunit family. Delta-COP subfamily.</text>
</comment>
<evidence type="ECO:0000256" key="12">
    <source>
        <dbReference type="SAM" id="MobiDB-lite"/>
    </source>
</evidence>
<evidence type="ECO:0000256" key="4">
    <source>
        <dbReference type="ARBA" id="ARBA00022448"/>
    </source>
</evidence>
<keyword evidence="9 11" id="KW-0472">Membrane</keyword>
<reference evidence="14 15" key="1">
    <citation type="journal article" date="2009" name="Nat. Biotechnol.">
        <title>Genome sequence of the recombinant protein production host Pichia pastoris.</title>
        <authorList>
            <person name="De Schutter K."/>
            <person name="Lin Y.C."/>
            <person name="Tiels P."/>
            <person name="Van Hecke A."/>
            <person name="Glinka S."/>
            <person name="Weber-Lehmann J."/>
            <person name="Rouze P."/>
            <person name="Van de Peer Y."/>
            <person name="Callewaert N."/>
        </authorList>
    </citation>
    <scope>NUCLEOTIDE SEQUENCE [LARGE SCALE GENOMIC DNA]</scope>
    <source>
        <strain evidence="15">GS115 / ATCC 20864</strain>
    </source>
</reference>
<dbReference type="CDD" id="cd09254">
    <property type="entry name" value="AP_delta-COPI_MHD"/>
    <property type="match status" value="1"/>
</dbReference>
<dbReference type="Gene3D" id="3.30.450.60">
    <property type="match status" value="1"/>
</dbReference>
<gene>
    <name evidence="14" type="ordered locus">PAS_chr1-1_0035</name>
</gene>
<dbReference type="InterPro" id="IPR036168">
    <property type="entry name" value="AP2_Mu_C_sf"/>
</dbReference>
<evidence type="ECO:0000256" key="9">
    <source>
        <dbReference type="ARBA" id="ARBA00023136"/>
    </source>
</evidence>